<protein>
    <recommendedName>
        <fullName evidence="7">Golgi phosphoprotein 3 (GPP34)</fullName>
    </recommendedName>
</protein>
<name>A0A1B1NDI8_9MICO</name>
<dbReference type="EMBL" id="CP014989">
    <property type="protein sequence ID" value="ANS79476.1"/>
    <property type="molecule type" value="Genomic_DNA"/>
</dbReference>
<keyword evidence="3" id="KW-0446">Lipid-binding</keyword>
<evidence type="ECO:0000313" key="6">
    <source>
        <dbReference type="Proteomes" id="UP000092482"/>
    </source>
</evidence>
<evidence type="ECO:0000256" key="2">
    <source>
        <dbReference type="ARBA" id="ARBA00023034"/>
    </source>
</evidence>
<proteinExistence type="predicted"/>
<sequence>MTDRLVVDRPLALDAVVVMLSPTKGTLWSHANLVVAAALLVELTRLGRLTVTGSQQQLEVAVHDPTPVGDDLLDEALRTVGAADGPIRVTKVITMLPTSDQVLDRLVAEGAVTEGSDRKFGLFKVQRHRPTPAAGRDALRSTVRAAFKGETEPDSRSVMLFSVVDIGPNLRGGLPSERRPEVARQAYAIRDTIGEGESALVSTIDEVVRRANAAARDSIG</sequence>
<dbReference type="KEGG" id="serj:SGUI_2080"/>
<evidence type="ECO:0000313" key="5">
    <source>
        <dbReference type="EMBL" id="ANS79476.1"/>
    </source>
</evidence>
<accession>A0A1B1NDI8</accession>
<dbReference type="OrthoDB" id="4962633at2"/>
<reference evidence="5 6" key="1">
    <citation type="submission" date="2016-03" db="EMBL/GenBank/DDBJ databases">
        <title>Shallow-sea hydrothermal system.</title>
        <authorList>
            <person name="Tang K."/>
        </authorList>
    </citation>
    <scope>NUCLEOTIDE SEQUENCE [LARGE SCALE GENOMIC DNA]</scope>
    <source>
        <strain evidence="5 6">JLT9</strain>
    </source>
</reference>
<evidence type="ECO:0000256" key="4">
    <source>
        <dbReference type="ARBA" id="ARBA00023136"/>
    </source>
</evidence>
<evidence type="ECO:0000256" key="3">
    <source>
        <dbReference type="ARBA" id="ARBA00023121"/>
    </source>
</evidence>
<keyword evidence="2" id="KW-0333">Golgi apparatus</keyword>
<keyword evidence="4" id="KW-0472">Membrane</keyword>
<dbReference type="STRING" id="1758689.SGUI_2080"/>
<organism evidence="5 6">
    <name type="scientific">Serinicoccus hydrothermalis</name>
    <dbReference type="NCBI Taxonomy" id="1758689"/>
    <lineage>
        <taxon>Bacteria</taxon>
        <taxon>Bacillati</taxon>
        <taxon>Actinomycetota</taxon>
        <taxon>Actinomycetes</taxon>
        <taxon>Micrococcales</taxon>
        <taxon>Ornithinimicrobiaceae</taxon>
        <taxon>Serinicoccus</taxon>
    </lineage>
</organism>
<evidence type="ECO:0000256" key="1">
    <source>
        <dbReference type="ARBA" id="ARBA00004255"/>
    </source>
</evidence>
<dbReference type="GO" id="GO:0005737">
    <property type="term" value="C:cytoplasm"/>
    <property type="evidence" value="ECO:0007669"/>
    <property type="project" value="UniProtKB-ARBA"/>
</dbReference>
<dbReference type="RefSeq" id="WP_066639804.1">
    <property type="nucleotide sequence ID" value="NZ_CP014989.1"/>
</dbReference>
<comment type="subcellular location">
    <subcellularLocation>
        <location evidence="1">Golgi apparatus membrane</location>
        <topology evidence="1">Peripheral membrane protein</topology>
        <orientation evidence="1">Cytoplasmic side</orientation>
    </subcellularLocation>
</comment>
<gene>
    <name evidence="5" type="ORF">SGUI_2080</name>
</gene>
<dbReference type="Pfam" id="PF05719">
    <property type="entry name" value="GPP34"/>
    <property type="match status" value="1"/>
</dbReference>
<dbReference type="InterPro" id="IPR008628">
    <property type="entry name" value="GPP34-like"/>
</dbReference>
<dbReference type="GO" id="GO:0070273">
    <property type="term" value="F:phosphatidylinositol-4-phosphate binding"/>
    <property type="evidence" value="ECO:0007669"/>
    <property type="project" value="InterPro"/>
</dbReference>
<keyword evidence="6" id="KW-1185">Reference proteome</keyword>
<dbReference type="GO" id="GO:0012505">
    <property type="term" value="C:endomembrane system"/>
    <property type="evidence" value="ECO:0007669"/>
    <property type="project" value="UniProtKB-ARBA"/>
</dbReference>
<evidence type="ECO:0008006" key="7">
    <source>
        <dbReference type="Google" id="ProtNLM"/>
    </source>
</evidence>
<dbReference type="Gene3D" id="1.10.3630.10">
    <property type="entry name" value="yeast vps74-n-term truncation variant domain like"/>
    <property type="match status" value="1"/>
</dbReference>
<dbReference type="InterPro" id="IPR038261">
    <property type="entry name" value="GPP34-like_sf"/>
</dbReference>
<dbReference type="AlphaFoldDB" id="A0A1B1NDI8"/>
<dbReference type="Proteomes" id="UP000092482">
    <property type="component" value="Chromosome"/>
</dbReference>